<dbReference type="Proteomes" id="UP000184432">
    <property type="component" value="Unassembled WGS sequence"/>
</dbReference>
<protein>
    <recommendedName>
        <fullName evidence="3">Lacal_2735 family protein</fullName>
    </recommendedName>
</protein>
<keyword evidence="2" id="KW-1185">Reference proteome</keyword>
<dbReference type="STRING" id="570521.SAMN04488508_108144"/>
<organism evidence="1 2">
    <name type="scientific">Aquimarina spongiae</name>
    <dbReference type="NCBI Taxonomy" id="570521"/>
    <lineage>
        <taxon>Bacteria</taxon>
        <taxon>Pseudomonadati</taxon>
        <taxon>Bacteroidota</taxon>
        <taxon>Flavobacteriia</taxon>
        <taxon>Flavobacteriales</taxon>
        <taxon>Flavobacteriaceae</taxon>
        <taxon>Aquimarina</taxon>
    </lineage>
</organism>
<reference evidence="2" key="1">
    <citation type="submission" date="2016-11" db="EMBL/GenBank/DDBJ databases">
        <authorList>
            <person name="Varghese N."/>
            <person name="Submissions S."/>
        </authorList>
    </citation>
    <scope>NUCLEOTIDE SEQUENCE [LARGE SCALE GENOMIC DNA]</scope>
    <source>
        <strain evidence="2">DSM 22623</strain>
    </source>
</reference>
<dbReference type="AlphaFoldDB" id="A0A1M6IYW0"/>
<dbReference type="EMBL" id="FQYP01000008">
    <property type="protein sequence ID" value="SHJ39580.1"/>
    <property type="molecule type" value="Genomic_DNA"/>
</dbReference>
<gene>
    <name evidence="1" type="ORF">SAMN04488508_108144</name>
</gene>
<evidence type="ECO:0000313" key="1">
    <source>
        <dbReference type="EMBL" id="SHJ39580.1"/>
    </source>
</evidence>
<dbReference type="NCBIfam" id="NF033487">
    <property type="entry name" value="Lacal_2735_fam"/>
    <property type="match status" value="1"/>
</dbReference>
<name>A0A1M6IYW0_9FLAO</name>
<evidence type="ECO:0000313" key="2">
    <source>
        <dbReference type="Proteomes" id="UP000184432"/>
    </source>
</evidence>
<sequence>MFGLFKKKSEIDVLQKKYEKLMSQWHELSSINRAESDKKYAEAEEILKKIEVLKNSQSA</sequence>
<dbReference type="InterPro" id="IPR045493">
    <property type="entry name" value="DUF6435"/>
</dbReference>
<accession>A0A1M6IYW0</accession>
<dbReference type="RefSeq" id="WP_073319120.1">
    <property type="nucleotide sequence ID" value="NZ_FQYP01000008.1"/>
</dbReference>
<proteinExistence type="predicted"/>
<dbReference type="OrthoDB" id="1123018at2"/>
<evidence type="ECO:0008006" key="3">
    <source>
        <dbReference type="Google" id="ProtNLM"/>
    </source>
</evidence>